<accession>A0AAD5EGK1</accession>
<keyword evidence="3" id="KW-1185">Reference proteome</keyword>
<evidence type="ECO:0000256" key="1">
    <source>
        <dbReference type="SAM" id="MobiDB-lite"/>
    </source>
</evidence>
<gene>
    <name evidence="2" type="ORF">K450DRAFT_227536</name>
</gene>
<dbReference type="AlphaFoldDB" id="A0AAD5EGK1"/>
<feature type="compositionally biased region" description="Acidic residues" evidence="1">
    <location>
        <begin position="248"/>
        <end position="270"/>
    </location>
</feature>
<feature type="compositionally biased region" description="Polar residues" evidence="1">
    <location>
        <begin position="1"/>
        <end position="11"/>
    </location>
</feature>
<reference evidence="2" key="1">
    <citation type="submission" date="2021-06" db="EMBL/GenBank/DDBJ databases">
        <authorList>
            <consortium name="DOE Joint Genome Institute"/>
            <person name="Mondo S.J."/>
            <person name="Amses K.R."/>
            <person name="Simmons D.R."/>
            <person name="Longcore J.E."/>
            <person name="Seto K."/>
            <person name="Alves G.H."/>
            <person name="Bonds A.E."/>
            <person name="Quandt C.A."/>
            <person name="Davis W.J."/>
            <person name="Chang Y."/>
            <person name="Letcher P.M."/>
            <person name="Powell M.J."/>
            <person name="Kuo A."/>
            <person name="Labutti K."/>
            <person name="Pangilinan J."/>
            <person name="Andreopoulos W."/>
            <person name="Tritt A."/>
            <person name="Riley R."/>
            <person name="Hundley H."/>
            <person name="Johnson J."/>
            <person name="Lipzen A."/>
            <person name="Barry K."/>
            <person name="Berbee M.L."/>
            <person name="Buchler N.E."/>
            <person name="Grigoriev I.V."/>
            <person name="Spatafora J.W."/>
            <person name="Stajich J.E."/>
            <person name="James T.Y."/>
        </authorList>
    </citation>
    <scope>NUCLEOTIDE SEQUENCE</scope>
    <source>
        <strain evidence="2">AG</strain>
    </source>
</reference>
<dbReference type="Proteomes" id="UP001206595">
    <property type="component" value="Unassembled WGS sequence"/>
</dbReference>
<dbReference type="RefSeq" id="XP_051447525.1">
    <property type="nucleotide sequence ID" value="XM_051586755.1"/>
</dbReference>
<proteinExistence type="predicted"/>
<evidence type="ECO:0000313" key="2">
    <source>
        <dbReference type="EMBL" id="KAI8582521.1"/>
    </source>
</evidence>
<protein>
    <submittedName>
        <fullName evidence="2">Uncharacterized protein</fullName>
    </submittedName>
</protein>
<dbReference type="EMBL" id="MU620900">
    <property type="protein sequence ID" value="KAI8582521.1"/>
    <property type="molecule type" value="Genomic_DNA"/>
</dbReference>
<name>A0AAD5EGK1_UMBRA</name>
<feature type="region of interest" description="Disordered" evidence="1">
    <location>
        <begin position="227"/>
        <end position="270"/>
    </location>
</feature>
<sequence>MKRSTSRSQSATPPPREESSSGSVISIQMPATEQWTKSLESSWQELQKNNKTNYELSEQAQKLIDHLIKKCHDQAKYCEDFQTECSQLPEVSTQLKTMTTLADDLKGKLVQLDRDIDDYCKDYEQMEFEAWKRTQDQTLQQYMLDKKDDFLVKEHTLQQKYDMHVKDLTAKRIELYEANFKAEIDDYRHRRENQVSSLYGERPRMDRVTQRLDNVTLDADDTHVLDDFLGDDDTNNKPLIKPTARNESEDEDDEDAPHDLVQADEDYISS</sequence>
<feature type="compositionally biased region" description="Polar residues" evidence="1">
    <location>
        <begin position="20"/>
        <end position="29"/>
    </location>
</feature>
<evidence type="ECO:0000313" key="3">
    <source>
        <dbReference type="Proteomes" id="UP001206595"/>
    </source>
</evidence>
<dbReference type="GeneID" id="75912103"/>
<reference evidence="2" key="2">
    <citation type="journal article" date="2022" name="Proc. Natl. Acad. Sci. U.S.A.">
        <title>Diploid-dominant life cycles characterize the early evolution of Fungi.</title>
        <authorList>
            <person name="Amses K.R."/>
            <person name="Simmons D.R."/>
            <person name="Longcore J.E."/>
            <person name="Mondo S.J."/>
            <person name="Seto K."/>
            <person name="Jeronimo G.H."/>
            <person name="Bonds A.E."/>
            <person name="Quandt C.A."/>
            <person name="Davis W.J."/>
            <person name="Chang Y."/>
            <person name="Federici B.A."/>
            <person name="Kuo A."/>
            <person name="LaButti K."/>
            <person name="Pangilinan J."/>
            <person name="Andreopoulos W."/>
            <person name="Tritt A."/>
            <person name="Riley R."/>
            <person name="Hundley H."/>
            <person name="Johnson J."/>
            <person name="Lipzen A."/>
            <person name="Barry K."/>
            <person name="Lang B.F."/>
            <person name="Cuomo C.A."/>
            <person name="Buchler N.E."/>
            <person name="Grigoriev I.V."/>
            <person name="Spatafora J.W."/>
            <person name="Stajich J.E."/>
            <person name="James T.Y."/>
        </authorList>
    </citation>
    <scope>NUCLEOTIDE SEQUENCE</scope>
    <source>
        <strain evidence="2">AG</strain>
    </source>
</reference>
<organism evidence="2 3">
    <name type="scientific">Umbelopsis ramanniana AG</name>
    <dbReference type="NCBI Taxonomy" id="1314678"/>
    <lineage>
        <taxon>Eukaryota</taxon>
        <taxon>Fungi</taxon>
        <taxon>Fungi incertae sedis</taxon>
        <taxon>Mucoromycota</taxon>
        <taxon>Mucoromycotina</taxon>
        <taxon>Umbelopsidomycetes</taxon>
        <taxon>Umbelopsidales</taxon>
        <taxon>Umbelopsidaceae</taxon>
        <taxon>Umbelopsis</taxon>
    </lineage>
</organism>
<feature type="region of interest" description="Disordered" evidence="1">
    <location>
        <begin position="1"/>
        <end position="29"/>
    </location>
</feature>
<comment type="caution">
    <text evidence="2">The sequence shown here is derived from an EMBL/GenBank/DDBJ whole genome shotgun (WGS) entry which is preliminary data.</text>
</comment>